<comment type="subunit">
    <text evidence="7">Dimer of alpha and beta chains. A typical microtubule is a hollow water-filled tube with an outer diameter of 25 nm and an inner diameter of 15 nM. Alpha-beta heterodimers associate head-to-tail to form protofilaments running lengthwise along the microtubule wall with the beta-tubulin subunit facing the microtubule plus end conferring a structural polarity. Microtubules usually have 13 protofilaments but different protofilament numbers can be found in some organisms and specialized cells.</text>
</comment>
<feature type="domain" description="Tubulin/FtsZ GTPase" evidence="8">
    <location>
        <begin position="1"/>
        <end position="161"/>
    </location>
</feature>
<evidence type="ECO:0000256" key="4">
    <source>
        <dbReference type="ARBA" id="ARBA00022801"/>
    </source>
</evidence>
<dbReference type="PRINTS" id="PR01161">
    <property type="entry name" value="TUBULIN"/>
</dbReference>
<dbReference type="Gene3D" id="1.10.287.600">
    <property type="entry name" value="Helix hairpin bin"/>
    <property type="match status" value="1"/>
</dbReference>
<dbReference type="InterPro" id="IPR000217">
    <property type="entry name" value="Tubulin"/>
</dbReference>
<evidence type="ECO:0000313" key="10">
    <source>
        <dbReference type="Proteomes" id="UP000230423"/>
    </source>
</evidence>
<name>A0A2G9UZU1_TELCI</name>
<dbReference type="Proteomes" id="UP000230423">
    <property type="component" value="Unassembled WGS sequence"/>
</dbReference>
<comment type="similarity">
    <text evidence="1 7">Belongs to the tubulin family.</text>
</comment>
<dbReference type="GO" id="GO:0005874">
    <property type="term" value="C:microtubule"/>
    <property type="evidence" value="ECO:0007669"/>
    <property type="project" value="UniProtKB-KW"/>
</dbReference>
<dbReference type="Pfam" id="PF00091">
    <property type="entry name" value="Tubulin"/>
    <property type="match status" value="1"/>
</dbReference>
<dbReference type="Gene3D" id="3.40.50.1440">
    <property type="entry name" value="Tubulin/FtsZ, GTPase domain"/>
    <property type="match status" value="1"/>
</dbReference>
<dbReference type="InterPro" id="IPR002452">
    <property type="entry name" value="Alpha_tubulin"/>
</dbReference>
<protein>
    <recommendedName>
        <fullName evidence="7">Tubulin alpha chain</fullName>
    </recommendedName>
</protein>
<gene>
    <name evidence="9" type="ORF">TELCIR_02215</name>
</gene>
<organism evidence="9 10">
    <name type="scientific">Teladorsagia circumcincta</name>
    <name type="common">Brown stomach worm</name>
    <name type="synonym">Ostertagia circumcincta</name>
    <dbReference type="NCBI Taxonomy" id="45464"/>
    <lineage>
        <taxon>Eukaryota</taxon>
        <taxon>Metazoa</taxon>
        <taxon>Ecdysozoa</taxon>
        <taxon>Nematoda</taxon>
        <taxon>Chromadorea</taxon>
        <taxon>Rhabditida</taxon>
        <taxon>Rhabditina</taxon>
        <taxon>Rhabditomorpha</taxon>
        <taxon>Strongyloidea</taxon>
        <taxon>Trichostrongylidae</taxon>
        <taxon>Teladorsagia</taxon>
    </lineage>
</organism>
<keyword evidence="2 7" id="KW-0493">Microtubule</keyword>
<evidence type="ECO:0000259" key="8">
    <source>
        <dbReference type="SMART" id="SM00864"/>
    </source>
</evidence>
<dbReference type="GO" id="GO:0007017">
    <property type="term" value="P:microtubule-based process"/>
    <property type="evidence" value="ECO:0007669"/>
    <property type="project" value="InterPro"/>
</dbReference>
<comment type="function">
    <text evidence="7">Tubulin is the major constituent of microtubules, a cylinder consisting of laterally associated linear protofilaments composed of alpha- and beta-tubulin heterodimers. Microtubules grow by the addition of GTP-tubulin dimers to the microtubule end, where a stabilizing cap forms. Below the cap, tubulin dimers are in GDP-bound state, owing to GTPase activity of alpha-tubulin.</text>
</comment>
<dbReference type="EMBL" id="KZ345111">
    <property type="protein sequence ID" value="PIO75733.1"/>
    <property type="molecule type" value="Genomic_DNA"/>
</dbReference>
<dbReference type="PANTHER" id="PTHR11588">
    <property type="entry name" value="TUBULIN"/>
    <property type="match status" value="1"/>
</dbReference>
<dbReference type="InterPro" id="IPR003008">
    <property type="entry name" value="Tubulin_FtsZ_GTPase"/>
</dbReference>
<dbReference type="GO" id="GO:0005525">
    <property type="term" value="F:GTP binding"/>
    <property type="evidence" value="ECO:0007669"/>
    <property type="project" value="UniProtKB-UniRule"/>
</dbReference>
<keyword evidence="5 7" id="KW-0342">GTP-binding</keyword>
<evidence type="ECO:0000256" key="2">
    <source>
        <dbReference type="ARBA" id="ARBA00022701"/>
    </source>
</evidence>
<keyword evidence="4" id="KW-0378">Hydrolase</keyword>
<dbReference type="SUPFAM" id="SSF55307">
    <property type="entry name" value="Tubulin C-terminal domain-like"/>
    <property type="match status" value="1"/>
</dbReference>
<dbReference type="PROSITE" id="PS00227">
    <property type="entry name" value="TUBULIN"/>
    <property type="match status" value="1"/>
</dbReference>
<accession>A0A2G9UZU1</accession>
<reference evidence="9 10" key="1">
    <citation type="submission" date="2015-09" db="EMBL/GenBank/DDBJ databases">
        <title>Draft genome of the parasitic nematode Teladorsagia circumcincta isolate WARC Sus (inbred).</title>
        <authorList>
            <person name="Mitreva M."/>
        </authorList>
    </citation>
    <scope>NUCLEOTIDE SEQUENCE [LARGE SCALE GENOMIC DNA]</scope>
    <source>
        <strain evidence="9 10">S</strain>
    </source>
</reference>
<evidence type="ECO:0000256" key="3">
    <source>
        <dbReference type="ARBA" id="ARBA00022741"/>
    </source>
</evidence>
<keyword evidence="3 7" id="KW-0547">Nucleotide-binding</keyword>
<dbReference type="InterPro" id="IPR017975">
    <property type="entry name" value="Tubulin_CS"/>
</dbReference>
<comment type="catalytic activity">
    <reaction evidence="6">
        <text>GTP + H2O = GDP + phosphate + H(+)</text>
        <dbReference type="Rhea" id="RHEA:19669"/>
        <dbReference type="ChEBI" id="CHEBI:15377"/>
        <dbReference type="ChEBI" id="CHEBI:15378"/>
        <dbReference type="ChEBI" id="CHEBI:37565"/>
        <dbReference type="ChEBI" id="CHEBI:43474"/>
        <dbReference type="ChEBI" id="CHEBI:58189"/>
    </reaction>
    <physiologicalReaction direction="left-to-right" evidence="6">
        <dbReference type="Rhea" id="RHEA:19670"/>
    </physiologicalReaction>
</comment>
<dbReference type="GO" id="GO:0005200">
    <property type="term" value="F:structural constituent of cytoskeleton"/>
    <property type="evidence" value="ECO:0007669"/>
    <property type="project" value="InterPro"/>
</dbReference>
<evidence type="ECO:0000313" key="9">
    <source>
        <dbReference type="EMBL" id="PIO75733.1"/>
    </source>
</evidence>
<sequence length="223" mass="24990">MITGKEDAANNFARGFYTVGKDNVGNALNSIRRLVENCSSLQGFLIFHSLGGGTGSGYEALLMEHLCREYGKTNKLEFSIYPAPMTSTAMVEPYNAILSTHNTLTNSDCSFLMDNDAINDICRLRLNKKSPNYSNLNRIVAQAYREALTVRDITAMCLEPSSQMVKCDLRGGKNMAVCLLYRYLGEGMEEGEFYEAREDLAALEKDYEEISNETITEDQDDEY</sequence>
<evidence type="ECO:0000256" key="7">
    <source>
        <dbReference type="RuleBase" id="RU000352"/>
    </source>
</evidence>
<dbReference type="GO" id="GO:0016787">
    <property type="term" value="F:hydrolase activity"/>
    <property type="evidence" value="ECO:0007669"/>
    <property type="project" value="UniProtKB-KW"/>
</dbReference>
<proteinExistence type="inferred from homology"/>
<dbReference type="OrthoDB" id="5803208at2759"/>
<dbReference type="SMART" id="SM00864">
    <property type="entry name" value="Tubulin"/>
    <property type="match status" value="1"/>
</dbReference>
<dbReference type="InterPro" id="IPR023123">
    <property type="entry name" value="Tubulin_C"/>
</dbReference>
<evidence type="ECO:0000256" key="5">
    <source>
        <dbReference type="ARBA" id="ARBA00023134"/>
    </source>
</evidence>
<dbReference type="InterPro" id="IPR036525">
    <property type="entry name" value="Tubulin/FtsZ_GTPase_sf"/>
</dbReference>
<dbReference type="InterPro" id="IPR018316">
    <property type="entry name" value="Tubulin/FtsZ_2-layer-sand-dom"/>
</dbReference>
<dbReference type="Pfam" id="PF03953">
    <property type="entry name" value="Tubulin_C"/>
    <property type="match status" value="1"/>
</dbReference>
<dbReference type="PRINTS" id="PR01162">
    <property type="entry name" value="ALPHATUBULIN"/>
</dbReference>
<dbReference type="SUPFAM" id="SSF52490">
    <property type="entry name" value="Tubulin nucleotide-binding domain-like"/>
    <property type="match status" value="1"/>
</dbReference>
<keyword evidence="10" id="KW-1185">Reference proteome</keyword>
<dbReference type="InterPro" id="IPR008280">
    <property type="entry name" value="Tub_FtsZ_C"/>
</dbReference>
<evidence type="ECO:0000256" key="6">
    <source>
        <dbReference type="ARBA" id="ARBA00049117"/>
    </source>
</evidence>
<dbReference type="AlphaFoldDB" id="A0A2G9UZU1"/>
<evidence type="ECO:0000256" key="1">
    <source>
        <dbReference type="ARBA" id="ARBA00009636"/>
    </source>
</evidence>